<evidence type="ECO:0000313" key="1">
    <source>
        <dbReference type="EMBL" id="PJJ72970.1"/>
    </source>
</evidence>
<proteinExistence type="predicted"/>
<dbReference type="EMBL" id="PGFF01000001">
    <property type="protein sequence ID" value="PJJ72970.1"/>
    <property type="molecule type" value="Genomic_DNA"/>
</dbReference>
<sequence length="70" mass="7578">MSLTAITTRALARIPRLRPAARIGVSPAIVPAVIRPATADTSRSLDDRNPGEHRRTDMFAALQRAHGGMF</sequence>
<organism evidence="1 2">
    <name type="scientific">Diaminobutyricimonas aerilata</name>
    <dbReference type="NCBI Taxonomy" id="1162967"/>
    <lineage>
        <taxon>Bacteria</taxon>
        <taxon>Bacillati</taxon>
        <taxon>Actinomycetota</taxon>
        <taxon>Actinomycetes</taxon>
        <taxon>Micrococcales</taxon>
        <taxon>Microbacteriaceae</taxon>
        <taxon>Diaminobutyricimonas</taxon>
    </lineage>
</organism>
<gene>
    <name evidence="1" type="ORF">CLV46_2550</name>
</gene>
<evidence type="ECO:0000313" key="2">
    <source>
        <dbReference type="Proteomes" id="UP000228758"/>
    </source>
</evidence>
<dbReference type="AlphaFoldDB" id="A0A2M9CM49"/>
<comment type="caution">
    <text evidence="1">The sequence shown here is derived from an EMBL/GenBank/DDBJ whole genome shotgun (WGS) entry which is preliminary data.</text>
</comment>
<accession>A0A2M9CM49</accession>
<keyword evidence="2" id="KW-1185">Reference proteome</keyword>
<dbReference type="RefSeq" id="WP_100365106.1">
    <property type="nucleotide sequence ID" value="NZ_PGFF01000001.1"/>
</dbReference>
<reference evidence="1 2" key="1">
    <citation type="submission" date="2017-11" db="EMBL/GenBank/DDBJ databases">
        <title>Genomic Encyclopedia of Archaeal and Bacterial Type Strains, Phase II (KMG-II): From Individual Species to Whole Genera.</title>
        <authorList>
            <person name="Goeker M."/>
        </authorList>
    </citation>
    <scope>NUCLEOTIDE SEQUENCE [LARGE SCALE GENOMIC DNA]</scope>
    <source>
        <strain evidence="1 2">DSM 27393</strain>
    </source>
</reference>
<name>A0A2M9CM49_9MICO</name>
<protein>
    <submittedName>
        <fullName evidence="1">Uncharacterized protein</fullName>
    </submittedName>
</protein>
<dbReference type="Proteomes" id="UP000228758">
    <property type="component" value="Unassembled WGS sequence"/>
</dbReference>